<accession>A0A367JCL8</accession>
<name>A0A367JCL8_RHIST</name>
<evidence type="ECO:0000256" key="4">
    <source>
        <dbReference type="ARBA" id="ARBA00022737"/>
    </source>
</evidence>
<dbReference type="GO" id="GO:0006281">
    <property type="term" value="P:DNA repair"/>
    <property type="evidence" value="ECO:0007669"/>
    <property type="project" value="UniProtKB-KW"/>
</dbReference>
<dbReference type="InterPro" id="IPR001680">
    <property type="entry name" value="WD40_rpt"/>
</dbReference>
<comment type="subcellular location">
    <subcellularLocation>
        <location evidence="1">Nucleus</location>
    </subcellularLocation>
</comment>
<dbReference type="SMART" id="SM00320">
    <property type="entry name" value="WD40"/>
    <property type="match status" value="4"/>
</dbReference>
<feature type="region of interest" description="Disordered" evidence="10">
    <location>
        <begin position="379"/>
        <end position="406"/>
    </location>
</feature>
<keyword evidence="13" id="KW-1185">Reference proteome</keyword>
<dbReference type="OrthoDB" id="71227at2759"/>
<evidence type="ECO:0000256" key="7">
    <source>
        <dbReference type="ARBA" id="ARBA00023204"/>
    </source>
</evidence>
<organism evidence="12 13">
    <name type="scientific">Rhizopus stolonifer</name>
    <name type="common">Rhizopus nigricans</name>
    <dbReference type="NCBI Taxonomy" id="4846"/>
    <lineage>
        <taxon>Eukaryota</taxon>
        <taxon>Fungi</taxon>
        <taxon>Fungi incertae sedis</taxon>
        <taxon>Mucoromycota</taxon>
        <taxon>Mucoromycotina</taxon>
        <taxon>Mucoromycetes</taxon>
        <taxon>Mucorales</taxon>
        <taxon>Mucorineae</taxon>
        <taxon>Rhizopodaceae</taxon>
        <taxon>Rhizopus</taxon>
    </lineage>
</organism>
<evidence type="ECO:0000256" key="6">
    <source>
        <dbReference type="ARBA" id="ARBA00022853"/>
    </source>
</evidence>
<keyword evidence="3 9" id="KW-0853">WD repeat</keyword>
<sequence length="406" mass="46521">IWNIQKRPQNVVNQMHQGNDQSKQRIESFPVKVEFLSELKRHTAPVNVVRFSPKGDYLASAGDDSCIIIWKLSPTMETFNNEYATEAWSVVLMFYGHNKEIYDLAWSPCGKYIITGSIDNTARVWSLPEKKCIQVFSDHSHYVQGVSWDPLGQYVSTQSSDRSVSLYKYRQGSNDQLIFAQRRKFSKSTKQKESFHLYHDENLVTFFRRLSFSPDGGLLITPSGLNKSTGATQEELELKNCAYLYARNRFSKQQEEHVGYIGNYPSPSIAVRWCPVLYKKRSNFPPAFALPYRMLYALATKNTVYIYDTQQYRPICSIGGMHFASLTDLTWSHDGSILMCSSEDGYCSAIVFSEGEMGTPHIIQLENMAEDVEMKQAIPEKRSEITEKEADPSKPKKRRITPTQVK</sequence>
<dbReference type="AlphaFoldDB" id="A0A367JCL8"/>
<keyword evidence="7" id="KW-0234">DNA repair</keyword>
<feature type="repeat" description="WD" evidence="9">
    <location>
        <begin position="39"/>
        <end position="73"/>
    </location>
</feature>
<dbReference type="EMBL" id="PJQM01003662">
    <property type="protein sequence ID" value="RCH87712.1"/>
    <property type="molecule type" value="Genomic_DNA"/>
</dbReference>
<dbReference type="InterPro" id="IPR045145">
    <property type="entry name" value="PTHR15271"/>
</dbReference>
<feature type="domain" description="CAF1B/HIR1 beta-propeller" evidence="11">
    <location>
        <begin position="30"/>
        <end position="357"/>
    </location>
</feature>
<evidence type="ECO:0000313" key="12">
    <source>
        <dbReference type="EMBL" id="RCH87712.1"/>
    </source>
</evidence>
<feature type="repeat" description="WD" evidence="9">
    <location>
        <begin position="94"/>
        <end position="135"/>
    </location>
</feature>
<dbReference type="Proteomes" id="UP000253551">
    <property type="component" value="Unassembled WGS sequence"/>
</dbReference>
<dbReference type="PROSITE" id="PS50294">
    <property type="entry name" value="WD_REPEATS_REGION"/>
    <property type="match status" value="2"/>
</dbReference>
<keyword evidence="5" id="KW-0227">DNA damage</keyword>
<reference evidence="12 13" key="1">
    <citation type="journal article" date="2018" name="G3 (Bethesda)">
        <title>Phylogenetic and Phylogenomic Definition of Rhizopus Species.</title>
        <authorList>
            <person name="Gryganskyi A.P."/>
            <person name="Golan J."/>
            <person name="Dolatabadi S."/>
            <person name="Mondo S."/>
            <person name="Robb S."/>
            <person name="Idnurm A."/>
            <person name="Muszewska A."/>
            <person name="Steczkiewicz K."/>
            <person name="Masonjones S."/>
            <person name="Liao H.L."/>
            <person name="Gajdeczka M.T."/>
            <person name="Anike F."/>
            <person name="Vuek A."/>
            <person name="Anishchenko I.M."/>
            <person name="Voigt K."/>
            <person name="de Hoog G.S."/>
            <person name="Smith M.E."/>
            <person name="Heitman J."/>
            <person name="Vilgalys R."/>
            <person name="Stajich J.E."/>
        </authorList>
    </citation>
    <scope>NUCLEOTIDE SEQUENCE [LARGE SCALE GENOMIC DNA]</scope>
    <source>
        <strain evidence="12 13">LSU 92-RS-03</strain>
    </source>
</reference>
<dbReference type="STRING" id="4846.A0A367JCL8"/>
<keyword evidence="4" id="KW-0677">Repeat</keyword>
<evidence type="ECO:0000256" key="2">
    <source>
        <dbReference type="ARBA" id="ARBA00007306"/>
    </source>
</evidence>
<evidence type="ECO:0000256" key="5">
    <source>
        <dbReference type="ARBA" id="ARBA00022763"/>
    </source>
</evidence>
<comment type="caution">
    <text evidence="12">The sequence shown here is derived from an EMBL/GenBank/DDBJ whole genome shotgun (WGS) entry which is preliminary data.</text>
</comment>
<proteinExistence type="inferred from homology"/>
<evidence type="ECO:0000256" key="10">
    <source>
        <dbReference type="SAM" id="MobiDB-lite"/>
    </source>
</evidence>
<dbReference type="InterPro" id="IPR055410">
    <property type="entry name" value="Beta-prop_CAF1B_HIR1"/>
</dbReference>
<evidence type="ECO:0000256" key="9">
    <source>
        <dbReference type="PROSITE-ProRule" id="PRU00221"/>
    </source>
</evidence>
<comment type="similarity">
    <text evidence="2">Belongs to the WD repeat HIR1 family.</text>
</comment>
<keyword evidence="6" id="KW-0156">Chromatin regulator</keyword>
<dbReference type="PANTHER" id="PTHR15271">
    <property type="entry name" value="CHROMATIN ASSEMBLY FACTOR 1 SUBUNIT B"/>
    <property type="match status" value="1"/>
</dbReference>
<gene>
    <name evidence="12" type="ORF">CU098_001474</name>
</gene>
<dbReference type="InterPro" id="IPR036322">
    <property type="entry name" value="WD40_repeat_dom_sf"/>
</dbReference>
<evidence type="ECO:0000313" key="13">
    <source>
        <dbReference type="Proteomes" id="UP000253551"/>
    </source>
</evidence>
<dbReference type="GO" id="GO:0005634">
    <property type="term" value="C:nucleus"/>
    <property type="evidence" value="ECO:0007669"/>
    <property type="project" value="UniProtKB-SubCell"/>
</dbReference>
<keyword evidence="8" id="KW-0539">Nucleus</keyword>
<dbReference type="Gene3D" id="2.130.10.10">
    <property type="entry name" value="YVTN repeat-like/Quinoprotein amine dehydrogenase"/>
    <property type="match status" value="2"/>
</dbReference>
<dbReference type="GO" id="GO:0006334">
    <property type="term" value="P:nucleosome assembly"/>
    <property type="evidence" value="ECO:0007669"/>
    <property type="project" value="TreeGrafter"/>
</dbReference>
<dbReference type="GO" id="GO:0033186">
    <property type="term" value="C:CAF-1 complex"/>
    <property type="evidence" value="ECO:0007669"/>
    <property type="project" value="TreeGrafter"/>
</dbReference>
<evidence type="ECO:0000259" key="11">
    <source>
        <dbReference type="Pfam" id="PF24105"/>
    </source>
</evidence>
<dbReference type="PANTHER" id="PTHR15271:SF4">
    <property type="entry name" value="CHROMATIN ASSEMBLY FACTOR 1 SUBUNIT B"/>
    <property type="match status" value="1"/>
</dbReference>
<dbReference type="GO" id="GO:0006335">
    <property type="term" value="P:DNA replication-dependent chromatin assembly"/>
    <property type="evidence" value="ECO:0007669"/>
    <property type="project" value="InterPro"/>
</dbReference>
<dbReference type="SUPFAM" id="SSF50978">
    <property type="entry name" value="WD40 repeat-like"/>
    <property type="match status" value="1"/>
</dbReference>
<dbReference type="Pfam" id="PF24105">
    <property type="entry name" value="Beta-prop_CAF1B_HIR1"/>
    <property type="match status" value="1"/>
</dbReference>
<evidence type="ECO:0000256" key="1">
    <source>
        <dbReference type="ARBA" id="ARBA00004123"/>
    </source>
</evidence>
<feature type="non-terminal residue" evidence="12">
    <location>
        <position position="1"/>
    </location>
</feature>
<protein>
    <recommendedName>
        <fullName evidence="11">CAF1B/HIR1 beta-propeller domain-containing protein</fullName>
    </recommendedName>
</protein>
<feature type="repeat" description="WD" evidence="9">
    <location>
        <begin position="136"/>
        <end position="177"/>
    </location>
</feature>
<evidence type="ECO:0000256" key="3">
    <source>
        <dbReference type="ARBA" id="ARBA00022574"/>
    </source>
</evidence>
<feature type="compositionally biased region" description="Basic and acidic residues" evidence="10">
    <location>
        <begin position="379"/>
        <end position="394"/>
    </location>
</feature>
<dbReference type="PROSITE" id="PS50082">
    <property type="entry name" value="WD_REPEATS_2"/>
    <property type="match status" value="3"/>
</dbReference>
<evidence type="ECO:0000256" key="8">
    <source>
        <dbReference type="ARBA" id="ARBA00023242"/>
    </source>
</evidence>
<dbReference type="InterPro" id="IPR015943">
    <property type="entry name" value="WD40/YVTN_repeat-like_dom_sf"/>
</dbReference>